<evidence type="ECO:0000256" key="12">
    <source>
        <dbReference type="ARBA" id="ARBA00037847"/>
    </source>
</evidence>
<accession>A0AAJ1Q2T2</accession>
<protein>
    <recommendedName>
        <fullName evidence="13">ATP synthase subunit b</fullName>
    </recommendedName>
    <alternativeName>
        <fullName evidence="13">ATP synthase F(0) sector subunit b</fullName>
    </alternativeName>
    <alternativeName>
        <fullName evidence="13">ATPase subunit I</fullName>
    </alternativeName>
    <alternativeName>
        <fullName evidence="13">F-type ATPase subunit b</fullName>
        <shortName evidence="13">F-ATPase subunit b</shortName>
    </alternativeName>
</protein>
<dbReference type="SUPFAM" id="SSF81573">
    <property type="entry name" value="F1F0 ATP synthase subunit B, membrane domain"/>
    <property type="match status" value="1"/>
</dbReference>
<evidence type="ECO:0000256" key="11">
    <source>
        <dbReference type="ARBA" id="ARBA00025198"/>
    </source>
</evidence>
<keyword evidence="3 13" id="KW-1003">Cell membrane</keyword>
<feature type="coiled-coil region" evidence="15">
    <location>
        <begin position="36"/>
        <end position="84"/>
    </location>
</feature>
<evidence type="ECO:0000256" key="8">
    <source>
        <dbReference type="ARBA" id="ARBA00023065"/>
    </source>
</evidence>
<organism evidence="16 17">
    <name type="scientific">Facklamia hominis</name>
    <dbReference type="NCBI Taxonomy" id="178214"/>
    <lineage>
        <taxon>Bacteria</taxon>
        <taxon>Bacillati</taxon>
        <taxon>Bacillota</taxon>
        <taxon>Bacilli</taxon>
        <taxon>Lactobacillales</taxon>
        <taxon>Aerococcaceae</taxon>
        <taxon>Facklamia</taxon>
    </lineage>
</organism>
<name>A0AAJ1Q2T2_9LACT</name>
<dbReference type="RefSeq" id="WP_285065133.1">
    <property type="nucleotide sequence ID" value="NZ_CAUPDI010000012.1"/>
</dbReference>
<comment type="subunit">
    <text evidence="13">F-type ATPases have 2 components, F(1) - the catalytic core - and F(0) - the membrane proton channel. F(1) has five subunits: alpha(3), beta(3), gamma(1), delta(1), epsilon(1). F(0) has three main subunits: a(1), b(2) and c(10-14). The alpha and beta chains form an alternating ring which encloses part of the gamma chain. F(1) is attached to F(0) by a central stalk formed by the gamma and epsilon chains, while a peripheral stalk is formed by the delta and b chains.</text>
</comment>
<evidence type="ECO:0000256" key="2">
    <source>
        <dbReference type="ARBA" id="ARBA00022448"/>
    </source>
</evidence>
<gene>
    <name evidence="13 16" type="primary">atpF</name>
    <name evidence="16" type="ORF">QP433_00365</name>
</gene>
<evidence type="ECO:0000256" key="13">
    <source>
        <dbReference type="HAMAP-Rule" id="MF_01398"/>
    </source>
</evidence>
<dbReference type="Gene3D" id="6.10.250.1580">
    <property type="match status" value="1"/>
</dbReference>
<dbReference type="GO" id="GO:0012505">
    <property type="term" value="C:endomembrane system"/>
    <property type="evidence" value="ECO:0007669"/>
    <property type="project" value="UniProtKB-SubCell"/>
</dbReference>
<dbReference type="InterPro" id="IPR028987">
    <property type="entry name" value="ATP_synth_B-like_membr_sf"/>
</dbReference>
<dbReference type="EMBL" id="JASOOE010000001">
    <property type="protein sequence ID" value="MDK7186430.1"/>
    <property type="molecule type" value="Genomic_DNA"/>
</dbReference>
<keyword evidence="2 13" id="KW-0813">Transport</keyword>
<comment type="similarity">
    <text evidence="1 13 14">Belongs to the ATPase B chain family.</text>
</comment>
<evidence type="ECO:0000313" key="17">
    <source>
        <dbReference type="Proteomes" id="UP001229251"/>
    </source>
</evidence>
<evidence type="ECO:0000256" key="14">
    <source>
        <dbReference type="RuleBase" id="RU003848"/>
    </source>
</evidence>
<evidence type="ECO:0000256" key="5">
    <source>
        <dbReference type="ARBA" id="ARBA00022692"/>
    </source>
</evidence>
<dbReference type="InterPro" id="IPR050059">
    <property type="entry name" value="ATP_synthase_B_chain"/>
</dbReference>
<dbReference type="HAMAP" id="MF_01398">
    <property type="entry name" value="ATP_synth_b_bprime"/>
    <property type="match status" value="1"/>
</dbReference>
<keyword evidence="5 13" id="KW-0812">Transmembrane</keyword>
<evidence type="ECO:0000256" key="7">
    <source>
        <dbReference type="ARBA" id="ARBA00022989"/>
    </source>
</evidence>
<comment type="subcellular location">
    <subcellularLocation>
        <location evidence="13">Cell membrane</location>
        <topology evidence="13">Single-pass membrane protein</topology>
    </subcellularLocation>
    <subcellularLocation>
        <location evidence="12">Endomembrane system</location>
        <topology evidence="12">Single-pass membrane protein</topology>
    </subcellularLocation>
</comment>
<dbReference type="GO" id="GO:0045259">
    <property type="term" value="C:proton-transporting ATP synthase complex"/>
    <property type="evidence" value="ECO:0007669"/>
    <property type="project" value="UniProtKB-KW"/>
</dbReference>
<evidence type="ECO:0000256" key="10">
    <source>
        <dbReference type="ARBA" id="ARBA00023310"/>
    </source>
</evidence>
<dbReference type="Proteomes" id="UP001229251">
    <property type="component" value="Unassembled WGS sequence"/>
</dbReference>
<keyword evidence="15" id="KW-0175">Coiled coil</keyword>
<dbReference type="InterPro" id="IPR005864">
    <property type="entry name" value="ATP_synth_F0_bsu_bac"/>
</dbReference>
<evidence type="ECO:0000256" key="9">
    <source>
        <dbReference type="ARBA" id="ARBA00023136"/>
    </source>
</evidence>
<evidence type="ECO:0000313" key="16">
    <source>
        <dbReference type="EMBL" id="MDK7186430.1"/>
    </source>
</evidence>
<feature type="transmembrane region" description="Helical" evidence="13">
    <location>
        <begin position="13"/>
        <end position="32"/>
    </location>
</feature>
<dbReference type="GO" id="GO:0046933">
    <property type="term" value="F:proton-transporting ATP synthase activity, rotational mechanism"/>
    <property type="evidence" value="ECO:0007669"/>
    <property type="project" value="UniProtKB-UniRule"/>
</dbReference>
<comment type="function">
    <text evidence="11 13">F(1)F(0) ATP synthase produces ATP from ADP in the presence of a proton or sodium gradient. F-type ATPases consist of two structural domains, F(1) containing the extramembraneous catalytic core and F(0) containing the membrane proton channel, linked together by a central stalk and a peripheral stalk. During catalysis, ATP synthesis in the catalytic domain of F(1) is coupled via a rotary mechanism of the central stalk subunits to proton translocation.</text>
</comment>
<comment type="caution">
    <text evidence="16">The sequence shown here is derived from an EMBL/GenBank/DDBJ whole genome shotgun (WGS) entry which is preliminary data.</text>
</comment>
<evidence type="ECO:0000256" key="15">
    <source>
        <dbReference type="SAM" id="Coils"/>
    </source>
</evidence>
<evidence type="ECO:0000256" key="4">
    <source>
        <dbReference type="ARBA" id="ARBA00022547"/>
    </source>
</evidence>
<dbReference type="NCBIfam" id="TIGR01144">
    <property type="entry name" value="ATP_synt_b"/>
    <property type="match status" value="1"/>
</dbReference>
<dbReference type="GO" id="GO:0005886">
    <property type="term" value="C:plasma membrane"/>
    <property type="evidence" value="ECO:0007669"/>
    <property type="project" value="UniProtKB-SubCell"/>
</dbReference>
<dbReference type="AlphaFoldDB" id="A0AAJ1Q2T2"/>
<evidence type="ECO:0000256" key="1">
    <source>
        <dbReference type="ARBA" id="ARBA00005513"/>
    </source>
</evidence>
<dbReference type="PANTHER" id="PTHR33445:SF1">
    <property type="entry name" value="ATP SYNTHASE SUBUNIT B"/>
    <property type="match status" value="1"/>
</dbReference>
<keyword evidence="6 13" id="KW-0375">Hydrogen ion transport</keyword>
<evidence type="ECO:0000256" key="6">
    <source>
        <dbReference type="ARBA" id="ARBA00022781"/>
    </source>
</evidence>
<proteinExistence type="inferred from homology"/>
<comment type="function">
    <text evidence="13">Component of the F(0) channel, it forms part of the peripheral stalk, linking F(1) to F(0).</text>
</comment>
<keyword evidence="9 13" id="KW-0472">Membrane</keyword>
<keyword evidence="4 13" id="KW-0138">CF(0)</keyword>
<dbReference type="PANTHER" id="PTHR33445">
    <property type="entry name" value="ATP SYNTHASE SUBUNIT B', CHLOROPLASTIC"/>
    <property type="match status" value="1"/>
</dbReference>
<keyword evidence="8 13" id="KW-0406">Ion transport</keyword>
<dbReference type="Pfam" id="PF00430">
    <property type="entry name" value="ATP-synt_B"/>
    <property type="match status" value="1"/>
</dbReference>
<dbReference type="GO" id="GO:0046961">
    <property type="term" value="F:proton-transporting ATPase activity, rotational mechanism"/>
    <property type="evidence" value="ECO:0007669"/>
    <property type="project" value="TreeGrafter"/>
</dbReference>
<dbReference type="CDD" id="cd06503">
    <property type="entry name" value="ATP-synt_Fo_b"/>
    <property type="match status" value="1"/>
</dbReference>
<reference evidence="16" key="1">
    <citation type="submission" date="2023-05" db="EMBL/GenBank/DDBJ databases">
        <title>Cataloging the Phylogenetic Diversity of Human Bladder Bacteria.</title>
        <authorList>
            <person name="Du J."/>
        </authorList>
    </citation>
    <scope>NUCLEOTIDE SEQUENCE</scope>
    <source>
        <strain evidence="16">UMB1231</strain>
    </source>
</reference>
<evidence type="ECO:0000256" key="3">
    <source>
        <dbReference type="ARBA" id="ARBA00022475"/>
    </source>
</evidence>
<sequence>MTSLNSSLIVGEGLLTLLSFSILLFVIYHFAWKPFNKNLEDRQQKIQSDISAAAKAKESSEQTKSELEERLTNAQIEANKIIRRANAEAEKLHDTILSETYQEQAHLIQSTEEDLELKRQSFARDMQESVVTMASAMAEKVLEREVSAQDHRQMIERFIQRLEQADEQTK</sequence>
<keyword evidence="10 13" id="KW-0066">ATP synthesis</keyword>
<keyword evidence="7 13" id="KW-1133">Transmembrane helix</keyword>
<dbReference type="InterPro" id="IPR002146">
    <property type="entry name" value="ATP_synth_b/b'su_bac/chlpt"/>
</dbReference>